<name>A0A8S9HKR1_BRACR</name>
<dbReference type="EMBL" id="QGKW02001940">
    <property type="protein sequence ID" value="KAF2557964.1"/>
    <property type="molecule type" value="Genomic_DNA"/>
</dbReference>
<feature type="region of interest" description="Disordered" evidence="1">
    <location>
        <begin position="72"/>
        <end position="96"/>
    </location>
</feature>
<gene>
    <name evidence="2" type="ORF">F2Q68_00014911</name>
</gene>
<proteinExistence type="predicted"/>
<sequence length="164" mass="18923">MFAKGLIQGPTPHGFETKDSSAQGGDSFLTEKTEDIESKASNEESRTKSSTDDVLFAREVRHKDDEFLAHILAAHENPDTKEEPKTDEENKERKGKRYWKKAEENVDIELKNEAERKVSKILEMVSSEIDLKETQRYLRSIPIIKMIYKVMQYLDMSFRIAAIP</sequence>
<evidence type="ECO:0000313" key="3">
    <source>
        <dbReference type="Proteomes" id="UP000712281"/>
    </source>
</evidence>
<reference evidence="2" key="1">
    <citation type="submission" date="2019-12" db="EMBL/GenBank/DDBJ databases">
        <title>Genome sequencing and annotation of Brassica cretica.</title>
        <authorList>
            <person name="Studholme D.J."/>
            <person name="Sarris P.F."/>
        </authorList>
    </citation>
    <scope>NUCLEOTIDE SEQUENCE</scope>
    <source>
        <strain evidence="2">PFS-001/15</strain>
        <tissue evidence="2">Leaf</tissue>
    </source>
</reference>
<dbReference type="AlphaFoldDB" id="A0A8S9HKR1"/>
<evidence type="ECO:0000256" key="1">
    <source>
        <dbReference type="SAM" id="MobiDB-lite"/>
    </source>
</evidence>
<protein>
    <submittedName>
        <fullName evidence="2">Uncharacterized protein</fullName>
    </submittedName>
</protein>
<accession>A0A8S9HKR1</accession>
<feature type="compositionally biased region" description="Basic and acidic residues" evidence="1">
    <location>
        <begin position="76"/>
        <end position="92"/>
    </location>
</feature>
<evidence type="ECO:0000313" key="2">
    <source>
        <dbReference type="EMBL" id="KAF2557964.1"/>
    </source>
</evidence>
<feature type="compositionally biased region" description="Basic and acidic residues" evidence="1">
    <location>
        <begin position="29"/>
        <end position="53"/>
    </location>
</feature>
<comment type="caution">
    <text evidence="2">The sequence shown here is derived from an EMBL/GenBank/DDBJ whole genome shotgun (WGS) entry which is preliminary data.</text>
</comment>
<dbReference type="Proteomes" id="UP000712281">
    <property type="component" value="Unassembled WGS sequence"/>
</dbReference>
<feature type="region of interest" description="Disordered" evidence="1">
    <location>
        <begin position="1"/>
        <end position="53"/>
    </location>
</feature>
<organism evidence="2 3">
    <name type="scientific">Brassica cretica</name>
    <name type="common">Mustard</name>
    <dbReference type="NCBI Taxonomy" id="69181"/>
    <lineage>
        <taxon>Eukaryota</taxon>
        <taxon>Viridiplantae</taxon>
        <taxon>Streptophyta</taxon>
        <taxon>Embryophyta</taxon>
        <taxon>Tracheophyta</taxon>
        <taxon>Spermatophyta</taxon>
        <taxon>Magnoliopsida</taxon>
        <taxon>eudicotyledons</taxon>
        <taxon>Gunneridae</taxon>
        <taxon>Pentapetalae</taxon>
        <taxon>rosids</taxon>
        <taxon>malvids</taxon>
        <taxon>Brassicales</taxon>
        <taxon>Brassicaceae</taxon>
        <taxon>Brassiceae</taxon>
        <taxon>Brassica</taxon>
    </lineage>
</organism>